<keyword evidence="5 6" id="KW-0472">Membrane</keyword>
<feature type="transmembrane region" description="Helical" evidence="6">
    <location>
        <begin position="449"/>
        <end position="471"/>
    </location>
</feature>
<dbReference type="EMBL" id="BAABLO010000011">
    <property type="protein sequence ID" value="GAA4724337.1"/>
    <property type="molecule type" value="Genomic_DNA"/>
</dbReference>
<name>A0ABP8Y8X7_9MICO</name>
<keyword evidence="2" id="KW-1003">Cell membrane</keyword>
<feature type="transmembrane region" description="Helical" evidence="6">
    <location>
        <begin position="335"/>
        <end position="360"/>
    </location>
</feature>
<sequence>MWAAIRYRRAQAIVLVLLATLVTACATFAPLYERALEQSLLRSAIDGAPVADTALVARGGRTAADSLRRSTSLEGAVPAEVRALYSAPIGQMLDVIEINPRSGLKPSPGRLVARTDVCRHLRLTAGTCPTDEGQVLVSAKDQKAWGWRIGQQFRTTIPKANGQVYPRPPDALATLTVVGAYEVVPDPSYWLRTQLDGKSGTLITVGMEPVPGIDDFVTTEKTFGKPWEQVQSSLTFPLRRELLSVDNLDQVTAVIGSRANGSAQSGVLVESELPLVIASVTGGQKQLRVIVPLLMAQLALLAAAILLLVAQAAVEQRRPEAALARLRGRSREGAGRLVMAELGFTVALGLPLGFGLAVGLSELVRRTLLAPGVPFEVPPLAVVGLAAAAVVCAGAIVLAVRPLQRQTISSLLRRVAPTRGATFGIVDILAVALAAFGLVGLATKSLTGPLALLTPTLVALAGGLVTSRLAVPVARAAGRSSLSRGRIGPALTAFGLQRRPAMRKVVTVVSVAVALTVFAGNAVVVADRNWTARAQLRTGAPLVLDTDSRNPSALAAVVRKIDPTGDRVTPVGVIKQVAAGSTPTIAVDAAHFSSVAYAPAGQELRTNALRPPQVDTVVLEGKRLTGRVTWRVASESNVLVPGSSGISADLGPVELRFSVTGPDGTPLVRQVTTFPANGSGSTTLSTPLLCPSGCRLNGIDFRPTDPATKVVSATVDVSGLGVDGRSLGIADASRWNAYVPLSEDSSDVLKLTNPRPDTMEFDVRSSGVAVGLTYGDVPTQVPGLLAGAVPPGGSAEAFTAVGINGVPVSVSSAQRPAALPIVGDRGVMVDYSTLQRLGGTLAPGGVLSVWLRDPGQADEVRKGLADAGVGVLRTNTYAHAKDLLTTSGSGWGVRLALFTGAMAILLAALVVIVMTVTGWRVVARDLAALHMSGVRLPLLRRALVREQLLLVTVGTVVGVVCGAVSALVAMPLLPLFDDPATPVPALEIAPSVPAVALATLAAVVVLLPVGAAAAFGSGRRIALRRIRESL</sequence>
<evidence type="ECO:0000256" key="4">
    <source>
        <dbReference type="ARBA" id="ARBA00022989"/>
    </source>
</evidence>
<keyword evidence="3 6" id="KW-0812">Transmembrane</keyword>
<evidence type="ECO:0000313" key="9">
    <source>
        <dbReference type="Proteomes" id="UP001500556"/>
    </source>
</evidence>
<feature type="transmembrane region" description="Helical" evidence="6">
    <location>
        <begin position="948"/>
        <end position="973"/>
    </location>
</feature>
<accession>A0ABP8Y8X7</accession>
<proteinExistence type="predicted"/>
<feature type="transmembrane region" description="Helical" evidence="6">
    <location>
        <begin position="993"/>
        <end position="1015"/>
    </location>
</feature>
<keyword evidence="9" id="KW-1185">Reference proteome</keyword>
<reference evidence="9" key="1">
    <citation type="journal article" date="2019" name="Int. J. Syst. Evol. Microbiol.">
        <title>The Global Catalogue of Microorganisms (GCM) 10K type strain sequencing project: providing services to taxonomists for standard genome sequencing and annotation.</title>
        <authorList>
            <consortium name="The Broad Institute Genomics Platform"/>
            <consortium name="The Broad Institute Genome Sequencing Center for Infectious Disease"/>
            <person name="Wu L."/>
            <person name="Ma J."/>
        </authorList>
    </citation>
    <scope>NUCLEOTIDE SEQUENCE [LARGE SCALE GENOMIC DNA]</scope>
    <source>
        <strain evidence="9">JCM 18961</strain>
    </source>
</reference>
<evidence type="ECO:0000256" key="2">
    <source>
        <dbReference type="ARBA" id="ARBA00022475"/>
    </source>
</evidence>
<dbReference type="PROSITE" id="PS51257">
    <property type="entry name" value="PROKAR_LIPOPROTEIN"/>
    <property type="match status" value="1"/>
</dbReference>
<evidence type="ECO:0000256" key="5">
    <source>
        <dbReference type="ARBA" id="ARBA00023136"/>
    </source>
</evidence>
<evidence type="ECO:0000256" key="3">
    <source>
        <dbReference type="ARBA" id="ARBA00022692"/>
    </source>
</evidence>
<dbReference type="Pfam" id="PF02687">
    <property type="entry name" value="FtsX"/>
    <property type="match status" value="1"/>
</dbReference>
<feature type="domain" description="ABC3 transporter permease C-terminal" evidence="7">
    <location>
        <begin position="294"/>
        <end position="399"/>
    </location>
</feature>
<dbReference type="Proteomes" id="UP001500556">
    <property type="component" value="Unassembled WGS sequence"/>
</dbReference>
<evidence type="ECO:0000256" key="1">
    <source>
        <dbReference type="ARBA" id="ARBA00004651"/>
    </source>
</evidence>
<comment type="subcellular location">
    <subcellularLocation>
        <location evidence="1">Cell membrane</location>
        <topology evidence="1">Multi-pass membrane protein</topology>
    </subcellularLocation>
</comment>
<keyword evidence="4 6" id="KW-1133">Transmembrane helix</keyword>
<comment type="caution">
    <text evidence="8">The sequence shown here is derived from an EMBL/GenBank/DDBJ whole genome shotgun (WGS) entry which is preliminary data.</text>
</comment>
<feature type="transmembrane region" description="Helical" evidence="6">
    <location>
        <begin position="505"/>
        <end position="526"/>
    </location>
</feature>
<organism evidence="8 9">
    <name type="scientific">Pedococcus ginsenosidimutans</name>
    <dbReference type="NCBI Taxonomy" id="490570"/>
    <lineage>
        <taxon>Bacteria</taxon>
        <taxon>Bacillati</taxon>
        <taxon>Actinomycetota</taxon>
        <taxon>Actinomycetes</taxon>
        <taxon>Micrococcales</taxon>
        <taxon>Intrasporangiaceae</taxon>
        <taxon>Pedococcus</taxon>
    </lineage>
</organism>
<evidence type="ECO:0000313" key="8">
    <source>
        <dbReference type="EMBL" id="GAA4724337.1"/>
    </source>
</evidence>
<protein>
    <recommendedName>
        <fullName evidence="7">ABC3 transporter permease C-terminal domain-containing protein</fullName>
    </recommendedName>
</protein>
<dbReference type="InterPro" id="IPR003838">
    <property type="entry name" value="ABC3_permease_C"/>
</dbReference>
<evidence type="ECO:0000259" key="7">
    <source>
        <dbReference type="Pfam" id="PF02687"/>
    </source>
</evidence>
<gene>
    <name evidence="8" type="ORF">GCM10025782_22930</name>
</gene>
<evidence type="ECO:0000256" key="6">
    <source>
        <dbReference type="SAM" id="Phobius"/>
    </source>
</evidence>
<feature type="transmembrane region" description="Helical" evidence="6">
    <location>
        <begin position="895"/>
        <end position="922"/>
    </location>
</feature>
<feature type="transmembrane region" description="Helical" evidence="6">
    <location>
        <begin position="421"/>
        <end position="443"/>
    </location>
</feature>
<feature type="transmembrane region" description="Helical" evidence="6">
    <location>
        <begin position="380"/>
        <end position="400"/>
    </location>
</feature>
<feature type="transmembrane region" description="Helical" evidence="6">
    <location>
        <begin position="289"/>
        <end position="314"/>
    </location>
</feature>
<dbReference type="RefSeq" id="WP_345503412.1">
    <property type="nucleotide sequence ID" value="NZ_BAABLO010000011.1"/>
</dbReference>